<proteinExistence type="predicted"/>
<evidence type="ECO:0000313" key="2">
    <source>
        <dbReference type="Proteomes" id="UP001603857"/>
    </source>
</evidence>
<dbReference type="PANTHER" id="PTHR36039">
    <property type="match status" value="1"/>
</dbReference>
<name>A0ABD1N7G3_9FABA</name>
<evidence type="ECO:0000313" key="1">
    <source>
        <dbReference type="EMBL" id="KAL2344052.1"/>
    </source>
</evidence>
<sequence>MKDVSGEYFQPQNPIEERMVEGGSDTLVEVESSATHNPSLQMSNSVDDESEIVDLRWSVLESKAVCAQFCTKTQRRNRWSSFSMLLKHEPLPLSFSSLATFPSHPDNVLFLAPTPFGALLHLHSHLCDGIRKESVEIADQITVESWIPHCALAHHVPK</sequence>
<comment type="caution">
    <text evidence="1">The sequence shown here is derived from an EMBL/GenBank/DDBJ whole genome shotgun (WGS) entry which is preliminary data.</text>
</comment>
<accession>A0ABD1N7G3</accession>
<dbReference type="PANTHER" id="PTHR36039:SF2">
    <property type="entry name" value="RNA LIGASE_CYCLIC NUCLEOTIDE PHOSPHODIESTERASE FAMILY PROTEIN"/>
    <property type="match status" value="1"/>
</dbReference>
<protein>
    <submittedName>
        <fullName evidence="1">Uncharacterized protein</fullName>
    </submittedName>
</protein>
<dbReference type="AlphaFoldDB" id="A0ABD1N7G3"/>
<dbReference type="Pfam" id="PF13563">
    <property type="entry name" value="2_5_RNA_ligase2"/>
    <property type="match status" value="1"/>
</dbReference>
<dbReference type="EMBL" id="JBGMDY010000002">
    <property type="protein sequence ID" value="KAL2344052.1"/>
    <property type="molecule type" value="Genomic_DNA"/>
</dbReference>
<organism evidence="1 2">
    <name type="scientific">Flemingia macrophylla</name>
    <dbReference type="NCBI Taxonomy" id="520843"/>
    <lineage>
        <taxon>Eukaryota</taxon>
        <taxon>Viridiplantae</taxon>
        <taxon>Streptophyta</taxon>
        <taxon>Embryophyta</taxon>
        <taxon>Tracheophyta</taxon>
        <taxon>Spermatophyta</taxon>
        <taxon>Magnoliopsida</taxon>
        <taxon>eudicotyledons</taxon>
        <taxon>Gunneridae</taxon>
        <taxon>Pentapetalae</taxon>
        <taxon>rosids</taxon>
        <taxon>fabids</taxon>
        <taxon>Fabales</taxon>
        <taxon>Fabaceae</taxon>
        <taxon>Papilionoideae</taxon>
        <taxon>50 kb inversion clade</taxon>
        <taxon>NPAAA clade</taxon>
        <taxon>indigoferoid/millettioid clade</taxon>
        <taxon>Phaseoleae</taxon>
        <taxon>Flemingia</taxon>
    </lineage>
</organism>
<keyword evidence="2" id="KW-1185">Reference proteome</keyword>
<dbReference type="Gene3D" id="3.90.1140.10">
    <property type="entry name" value="Cyclic phosphodiesterase"/>
    <property type="match status" value="1"/>
</dbReference>
<dbReference type="Proteomes" id="UP001603857">
    <property type="component" value="Unassembled WGS sequence"/>
</dbReference>
<reference evidence="1 2" key="1">
    <citation type="submission" date="2024-08" db="EMBL/GenBank/DDBJ databases">
        <title>Insights into the chromosomal genome structure of Flemingia macrophylla.</title>
        <authorList>
            <person name="Ding Y."/>
            <person name="Zhao Y."/>
            <person name="Bi W."/>
            <person name="Wu M."/>
            <person name="Zhao G."/>
            <person name="Gong Y."/>
            <person name="Li W."/>
            <person name="Zhang P."/>
        </authorList>
    </citation>
    <scope>NUCLEOTIDE SEQUENCE [LARGE SCALE GENOMIC DNA]</scope>
    <source>
        <strain evidence="1">DYQJB</strain>
        <tissue evidence="1">Leaf</tissue>
    </source>
</reference>
<gene>
    <name evidence="1" type="ORF">Fmac_005337</name>
</gene>